<dbReference type="PANTHER" id="PTHR35787">
    <property type="entry name" value="GLYCEROL UPTAKE OPERON ANTITERMINATOR REGULATORY PROTEIN"/>
    <property type="match status" value="1"/>
</dbReference>
<keyword evidence="2" id="KW-1185">Reference proteome</keyword>
<dbReference type="EMBL" id="JABBNI010000001">
    <property type="protein sequence ID" value="NMM61243.1"/>
    <property type="molecule type" value="Genomic_DNA"/>
</dbReference>
<protein>
    <submittedName>
        <fullName evidence="1">Glycerol-3-phosphate responsive antiterminator</fullName>
    </submittedName>
</protein>
<dbReference type="Proteomes" id="UP000537131">
    <property type="component" value="Unassembled WGS sequence"/>
</dbReference>
<evidence type="ECO:0000313" key="2">
    <source>
        <dbReference type="Proteomes" id="UP000537131"/>
    </source>
</evidence>
<name>A0A7Y0ED69_9CLOT</name>
<dbReference type="GO" id="GO:0006355">
    <property type="term" value="P:regulation of DNA-templated transcription"/>
    <property type="evidence" value="ECO:0007669"/>
    <property type="project" value="InterPro"/>
</dbReference>
<dbReference type="RefSeq" id="WP_169295853.1">
    <property type="nucleotide sequence ID" value="NZ_JABBNI010000001.1"/>
</dbReference>
<dbReference type="Gene3D" id="3.20.20.70">
    <property type="entry name" value="Aldolase class I"/>
    <property type="match status" value="1"/>
</dbReference>
<dbReference type="SUPFAM" id="SSF110391">
    <property type="entry name" value="GlpP-like"/>
    <property type="match status" value="1"/>
</dbReference>
<accession>A0A7Y0ED69</accession>
<comment type="caution">
    <text evidence="1">The sequence shown here is derived from an EMBL/GenBank/DDBJ whole genome shotgun (WGS) entry which is preliminary data.</text>
</comment>
<dbReference type="AlphaFoldDB" id="A0A7Y0ED69"/>
<reference evidence="1 2" key="1">
    <citation type="submission" date="2020-04" db="EMBL/GenBank/DDBJ databases">
        <authorList>
            <person name="Doyle D.A."/>
        </authorList>
    </citation>
    <scope>NUCLEOTIDE SEQUENCE [LARGE SCALE GENOMIC DNA]</scope>
    <source>
        <strain evidence="1 2">P21</strain>
    </source>
</reference>
<sequence length="186" mass="20340">MRLKEILIENPIIVAIRNDHDLKKALLSKASIVFVLYGDILTITNICSQLKEKNKIVFVHVDLIEGPRGDSAGIRYIKENVNPQGIISTKTSNIKYGNQLGLYTILRVFIMDSLSIKTGIKNIHENKPNAVEVMPGVASKIISVIQQEANSCIIAGGLIKTKKDVMESLSAGAVAISTTASQLWNL</sequence>
<dbReference type="PIRSF" id="PIRSF016897">
    <property type="entry name" value="GlpP"/>
    <property type="match status" value="1"/>
</dbReference>
<dbReference type="PANTHER" id="PTHR35787:SF1">
    <property type="entry name" value="GLYCEROL UPTAKE OPERON ANTITERMINATOR REGULATORY PROTEIN"/>
    <property type="match status" value="1"/>
</dbReference>
<dbReference type="Pfam" id="PF04309">
    <property type="entry name" value="G3P_antiterm"/>
    <property type="match status" value="1"/>
</dbReference>
<dbReference type="GO" id="GO:0006071">
    <property type="term" value="P:glycerol metabolic process"/>
    <property type="evidence" value="ECO:0007669"/>
    <property type="project" value="InterPro"/>
</dbReference>
<organism evidence="1 2">
    <name type="scientific">Clostridium muellerianum</name>
    <dbReference type="NCBI Taxonomy" id="2716538"/>
    <lineage>
        <taxon>Bacteria</taxon>
        <taxon>Bacillati</taxon>
        <taxon>Bacillota</taxon>
        <taxon>Clostridia</taxon>
        <taxon>Eubacteriales</taxon>
        <taxon>Clostridiaceae</taxon>
        <taxon>Clostridium</taxon>
    </lineage>
</organism>
<dbReference type="InterPro" id="IPR006699">
    <property type="entry name" value="GlpP"/>
</dbReference>
<evidence type="ECO:0000313" key="1">
    <source>
        <dbReference type="EMBL" id="NMM61243.1"/>
    </source>
</evidence>
<proteinExistence type="predicted"/>
<gene>
    <name evidence="1" type="ORF">HBE96_00700</name>
</gene>
<dbReference type="InterPro" id="IPR013785">
    <property type="entry name" value="Aldolase_TIM"/>
</dbReference>
<reference evidence="1 2" key="2">
    <citation type="submission" date="2020-06" db="EMBL/GenBank/DDBJ databases">
        <title>Complete Genome Sequence of Clostridium muelleri sp. nov. P21T, an Acid-Alcohol Producing Acetogen Isolated from Old Hay.</title>
        <authorList>
            <person name="Duncan K.E."/>
            <person name="Tanner R.S."/>
        </authorList>
    </citation>
    <scope>NUCLEOTIDE SEQUENCE [LARGE SCALE GENOMIC DNA]</scope>
    <source>
        <strain evidence="1 2">P21</strain>
    </source>
</reference>